<sequence length="30" mass="3157">MPAESQGSQQLRFISGLLSRLNAAGIGVVR</sequence>
<dbReference type="AlphaFoldDB" id="A0A3M7LVE4"/>
<accession>A0A3M7LVE4</accession>
<gene>
    <name evidence="1" type="ORF">GMOD_00005218</name>
</gene>
<dbReference type="Proteomes" id="UP000265663">
    <property type="component" value="Unassembled WGS sequence"/>
</dbReference>
<proteinExistence type="predicted"/>
<protein>
    <submittedName>
        <fullName evidence="1">Uncharacterized protein</fullName>
    </submittedName>
</protein>
<name>A0A3M7LVE4_9PLEO</name>
<evidence type="ECO:0000313" key="1">
    <source>
        <dbReference type="EMBL" id="RMZ66146.1"/>
    </source>
</evidence>
<evidence type="ECO:0000313" key="2">
    <source>
        <dbReference type="Proteomes" id="UP000265663"/>
    </source>
</evidence>
<dbReference type="EMBL" id="KE747806">
    <property type="protein sequence ID" value="RMZ66146.1"/>
    <property type="molecule type" value="Genomic_DNA"/>
</dbReference>
<keyword evidence="2" id="KW-1185">Reference proteome</keyword>
<organism evidence="1 2">
    <name type="scientific">Pyrenophora seminiperda CCB06</name>
    <dbReference type="NCBI Taxonomy" id="1302712"/>
    <lineage>
        <taxon>Eukaryota</taxon>
        <taxon>Fungi</taxon>
        <taxon>Dikarya</taxon>
        <taxon>Ascomycota</taxon>
        <taxon>Pezizomycotina</taxon>
        <taxon>Dothideomycetes</taxon>
        <taxon>Pleosporomycetidae</taxon>
        <taxon>Pleosporales</taxon>
        <taxon>Pleosporineae</taxon>
        <taxon>Pleosporaceae</taxon>
        <taxon>Pyrenophora</taxon>
    </lineage>
</organism>
<reference evidence="1 2" key="1">
    <citation type="journal article" date="2014" name="PLoS ONE">
        <title>De novo Genome Assembly of the Fungal Plant Pathogen Pyrenophora semeniperda.</title>
        <authorList>
            <person name="Soliai M.M."/>
            <person name="Meyer S.E."/>
            <person name="Udall J.A."/>
            <person name="Elzinga D.E."/>
            <person name="Hermansen R.A."/>
            <person name="Bodily P.M."/>
            <person name="Hart A.A."/>
            <person name="Coleman C.E."/>
        </authorList>
    </citation>
    <scope>NUCLEOTIDE SEQUENCE [LARGE SCALE GENOMIC DNA]</scope>
    <source>
        <strain evidence="1 2">CCB06</strain>
        <tissue evidence="1">Mycelium</tissue>
    </source>
</reference>